<feature type="transmembrane region" description="Helical" evidence="8">
    <location>
        <begin position="360"/>
        <end position="379"/>
    </location>
</feature>
<dbReference type="Gene3D" id="1.20.1250.20">
    <property type="entry name" value="MFS general substrate transporter like domains"/>
    <property type="match status" value="2"/>
</dbReference>
<evidence type="ECO:0000256" key="1">
    <source>
        <dbReference type="ARBA" id="ARBA00004141"/>
    </source>
</evidence>
<dbReference type="InterPro" id="IPR036259">
    <property type="entry name" value="MFS_trans_sf"/>
</dbReference>
<dbReference type="PANTHER" id="PTHR11360:SF224">
    <property type="entry name" value="MAJOR FACILITATOR SUPERFAMILY (MFS) PROFILE DOMAIN-CONTAINING PROTEIN-RELATED"/>
    <property type="match status" value="1"/>
</dbReference>
<dbReference type="InterPro" id="IPR011701">
    <property type="entry name" value="MFS"/>
</dbReference>
<evidence type="ECO:0000256" key="5">
    <source>
        <dbReference type="ARBA" id="ARBA00022989"/>
    </source>
</evidence>
<feature type="transmembrane region" description="Helical" evidence="8">
    <location>
        <begin position="188"/>
        <end position="208"/>
    </location>
</feature>
<evidence type="ECO:0000256" key="8">
    <source>
        <dbReference type="SAM" id="Phobius"/>
    </source>
</evidence>
<dbReference type="EMBL" id="KN847499">
    <property type="protein sequence ID" value="KIW11400.1"/>
    <property type="molecule type" value="Genomic_DNA"/>
</dbReference>
<accession>A0A0D2AYC1</accession>
<name>A0A0D2AYC1_9EURO</name>
<keyword evidence="11" id="KW-1185">Reference proteome</keyword>
<dbReference type="RefSeq" id="XP_016231616.1">
    <property type="nucleotide sequence ID" value="XM_016385014.1"/>
</dbReference>
<keyword evidence="6 8" id="KW-0472">Membrane</keyword>
<evidence type="ECO:0000313" key="10">
    <source>
        <dbReference type="EMBL" id="KIW11400.1"/>
    </source>
</evidence>
<sequence>MSLKSGLIVPQADLSREATAANTPSSSIMGKDVEKEGVDTGNVPAEYSASERGAGAGDIPEKSGDNEAAVPAPPQPQQPVFDPSAFPDGGFKAWTVVAGAFASLFVSFGWINCIGVFQEYYETHQLRQYSSQEVAWIPSTESCMMFIGGVWVGRLYDNYGPRYLLLAGTFFHVFGLMMTSISKKYYQFFLAQAICSAIGCSLFFYPSMSAVTTWFFRRRALALGVTAAGSSIGGVIFPIMVERLIPQVGFGWTMRICAFLILGLGLFANITVVSRIPPKPRPVKPMDFVRPFSEPTFATLAIGAFLTWLGLFIPFTFIILASRAHGVPNSLAKYLVPIMNAASTFGRTIPPFLADRVGRLNVLLSMSILSSVITLALWIPSSGSAATVVYCCIFGFGSGGVASILPAVIAQFSNIHEIGVRTGALFSVAAVATLIGSPIGGQIISNSGYRSMQAFGGATLAGGSLVWILLWIRLGGIKGKKV</sequence>
<dbReference type="VEuPathDB" id="FungiDB:PV08_10700"/>
<protein>
    <recommendedName>
        <fullName evidence="9">Major facilitator superfamily (MFS) profile domain-containing protein</fullName>
    </recommendedName>
</protein>
<evidence type="ECO:0000259" key="9">
    <source>
        <dbReference type="PROSITE" id="PS50850"/>
    </source>
</evidence>
<comment type="subcellular location">
    <subcellularLocation>
        <location evidence="1">Membrane</location>
        <topology evidence="1">Multi-pass membrane protein</topology>
    </subcellularLocation>
</comment>
<evidence type="ECO:0000256" key="6">
    <source>
        <dbReference type="ARBA" id="ARBA00023136"/>
    </source>
</evidence>
<dbReference type="Pfam" id="PF07690">
    <property type="entry name" value="MFS_1"/>
    <property type="match status" value="1"/>
</dbReference>
<dbReference type="PROSITE" id="PS50850">
    <property type="entry name" value="MFS"/>
    <property type="match status" value="1"/>
</dbReference>
<feature type="transmembrane region" description="Helical" evidence="8">
    <location>
        <begin position="93"/>
        <end position="117"/>
    </location>
</feature>
<feature type="transmembrane region" description="Helical" evidence="8">
    <location>
        <begin position="385"/>
        <end position="410"/>
    </location>
</feature>
<dbReference type="AlphaFoldDB" id="A0A0D2AYC1"/>
<dbReference type="InterPro" id="IPR020846">
    <property type="entry name" value="MFS_dom"/>
</dbReference>
<gene>
    <name evidence="10" type="ORF">PV08_10700</name>
</gene>
<feature type="domain" description="Major facilitator superfamily (MFS) profile" evidence="9">
    <location>
        <begin position="296"/>
        <end position="482"/>
    </location>
</feature>
<feature type="transmembrane region" description="Helical" evidence="8">
    <location>
        <begin position="252"/>
        <end position="276"/>
    </location>
</feature>
<dbReference type="GO" id="GO:0016020">
    <property type="term" value="C:membrane"/>
    <property type="evidence" value="ECO:0007669"/>
    <property type="project" value="UniProtKB-SubCell"/>
</dbReference>
<evidence type="ECO:0000256" key="3">
    <source>
        <dbReference type="ARBA" id="ARBA00022448"/>
    </source>
</evidence>
<dbReference type="InterPro" id="IPR050327">
    <property type="entry name" value="Proton-linked_MCT"/>
</dbReference>
<dbReference type="CDD" id="cd17352">
    <property type="entry name" value="MFS_MCT_SLC16"/>
    <property type="match status" value="1"/>
</dbReference>
<feature type="transmembrane region" description="Helical" evidence="8">
    <location>
        <begin position="422"/>
        <end position="440"/>
    </location>
</feature>
<feature type="transmembrane region" description="Helical" evidence="8">
    <location>
        <begin position="334"/>
        <end position="353"/>
    </location>
</feature>
<dbReference type="PANTHER" id="PTHR11360">
    <property type="entry name" value="MONOCARBOXYLATE TRANSPORTER"/>
    <property type="match status" value="1"/>
</dbReference>
<dbReference type="SUPFAM" id="SSF103473">
    <property type="entry name" value="MFS general substrate transporter"/>
    <property type="match status" value="1"/>
</dbReference>
<dbReference type="GO" id="GO:0022857">
    <property type="term" value="F:transmembrane transporter activity"/>
    <property type="evidence" value="ECO:0007669"/>
    <property type="project" value="InterPro"/>
</dbReference>
<dbReference type="OrthoDB" id="5667at2759"/>
<organism evidence="10 11">
    <name type="scientific">Exophiala spinifera</name>
    <dbReference type="NCBI Taxonomy" id="91928"/>
    <lineage>
        <taxon>Eukaryota</taxon>
        <taxon>Fungi</taxon>
        <taxon>Dikarya</taxon>
        <taxon>Ascomycota</taxon>
        <taxon>Pezizomycotina</taxon>
        <taxon>Eurotiomycetes</taxon>
        <taxon>Chaetothyriomycetidae</taxon>
        <taxon>Chaetothyriales</taxon>
        <taxon>Herpotrichiellaceae</taxon>
        <taxon>Exophiala</taxon>
    </lineage>
</organism>
<evidence type="ECO:0000256" key="4">
    <source>
        <dbReference type="ARBA" id="ARBA00022692"/>
    </source>
</evidence>
<reference evidence="10 11" key="1">
    <citation type="submission" date="2015-01" db="EMBL/GenBank/DDBJ databases">
        <title>The Genome Sequence of Exophiala spinifera CBS89968.</title>
        <authorList>
            <consortium name="The Broad Institute Genomics Platform"/>
            <person name="Cuomo C."/>
            <person name="de Hoog S."/>
            <person name="Gorbushina A."/>
            <person name="Stielow B."/>
            <person name="Teixiera M."/>
            <person name="Abouelleil A."/>
            <person name="Chapman S.B."/>
            <person name="Priest M."/>
            <person name="Young S.K."/>
            <person name="Wortman J."/>
            <person name="Nusbaum C."/>
            <person name="Birren B."/>
        </authorList>
    </citation>
    <scope>NUCLEOTIDE SEQUENCE [LARGE SCALE GENOMIC DNA]</scope>
    <source>
        <strain evidence="10 11">CBS 89968</strain>
    </source>
</reference>
<feature type="transmembrane region" description="Helical" evidence="8">
    <location>
        <begin position="297"/>
        <end position="322"/>
    </location>
</feature>
<evidence type="ECO:0000256" key="7">
    <source>
        <dbReference type="SAM" id="MobiDB-lite"/>
    </source>
</evidence>
<dbReference type="HOGENOM" id="CLU_001265_1_0_1"/>
<evidence type="ECO:0000313" key="11">
    <source>
        <dbReference type="Proteomes" id="UP000053328"/>
    </source>
</evidence>
<feature type="transmembrane region" description="Helical" evidence="8">
    <location>
        <begin position="452"/>
        <end position="472"/>
    </location>
</feature>
<feature type="transmembrane region" description="Helical" evidence="8">
    <location>
        <begin position="220"/>
        <end position="240"/>
    </location>
</feature>
<dbReference type="GeneID" id="27337783"/>
<evidence type="ECO:0000256" key="2">
    <source>
        <dbReference type="ARBA" id="ARBA00006727"/>
    </source>
</evidence>
<keyword evidence="3" id="KW-0813">Transport</keyword>
<proteinExistence type="inferred from homology"/>
<keyword evidence="4 8" id="KW-0812">Transmembrane</keyword>
<keyword evidence="5 8" id="KW-1133">Transmembrane helix</keyword>
<comment type="similarity">
    <text evidence="2">Belongs to the major facilitator superfamily. Monocarboxylate porter (TC 2.A.1.13) family.</text>
</comment>
<feature type="region of interest" description="Disordered" evidence="7">
    <location>
        <begin position="1"/>
        <end position="82"/>
    </location>
</feature>
<dbReference type="Proteomes" id="UP000053328">
    <property type="component" value="Unassembled WGS sequence"/>
</dbReference>
<feature type="transmembrane region" description="Helical" evidence="8">
    <location>
        <begin position="163"/>
        <end position="182"/>
    </location>
</feature>